<keyword evidence="1" id="KW-0472">Membrane</keyword>
<reference evidence="2" key="1">
    <citation type="journal article" date="2010" name="Science">
        <title>Plasticity of animal genome architecture unmasked by rapid evolution of a pelagic tunicate.</title>
        <authorList>
            <person name="Denoeud F."/>
            <person name="Henriet S."/>
            <person name="Mungpakdee S."/>
            <person name="Aury J.M."/>
            <person name="Da Silva C."/>
            <person name="Brinkmann H."/>
            <person name="Mikhaleva J."/>
            <person name="Olsen L.C."/>
            <person name="Jubin C."/>
            <person name="Canestro C."/>
            <person name="Bouquet J.M."/>
            <person name="Danks G."/>
            <person name="Poulain J."/>
            <person name="Campsteijn C."/>
            <person name="Adamski M."/>
            <person name="Cross I."/>
            <person name="Yadetie F."/>
            <person name="Muffato M."/>
            <person name="Louis A."/>
            <person name="Butcher S."/>
            <person name="Tsagkogeorga G."/>
            <person name="Konrad A."/>
            <person name="Singh S."/>
            <person name="Jensen M.F."/>
            <person name="Cong E.H."/>
            <person name="Eikeseth-Otteraa H."/>
            <person name="Noel B."/>
            <person name="Anthouard V."/>
            <person name="Porcel B.M."/>
            <person name="Kachouri-Lafond R."/>
            <person name="Nishino A."/>
            <person name="Ugolini M."/>
            <person name="Chourrout P."/>
            <person name="Nishida H."/>
            <person name="Aasland R."/>
            <person name="Huzurbazar S."/>
            <person name="Westhof E."/>
            <person name="Delsuc F."/>
            <person name="Lehrach H."/>
            <person name="Reinhardt R."/>
            <person name="Weissenbach J."/>
            <person name="Roy S.W."/>
            <person name="Artiguenave F."/>
            <person name="Postlethwait J.H."/>
            <person name="Manak J.R."/>
            <person name="Thompson E.M."/>
            <person name="Jaillon O."/>
            <person name="Du Pasquier L."/>
            <person name="Boudinot P."/>
            <person name="Liberles D.A."/>
            <person name="Volff J.N."/>
            <person name="Philippe H."/>
            <person name="Lenhard B."/>
            <person name="Roest Crollius H."/>
            <person name="Wincker P."/>
            <person name="Chourrout D."/>
        </authorList>
    </citation>
    <scope>NUCLEOTIDE SEQUENCE [LARGE SCALE GENOMIC DNA]</scope>
</reference>
<evidence type="ECO:0000256" key="1">
    <source>
        <dbReference type="SAM" id="Phobius"/>
    </source>
</evidence>
<sequence>MFESWYISAWKEDGIQNESRETDGYDVISKAFYDGQELLFVLAVHLKHPNSTIRGWPQITKQIATKFYEPVSMSLDETVSSSRSYDCSAAEELADLPEFYSFLDRDELMKARKELDEGCNRITSFIPELISCILTVVIIVATIIILKWYHKKERRAKTELQEGNPLQANQQSTNCIIL</sequence>
<evidence type="ECO:0000313" key="3">
    <source>
        <dbReference type="Proteomes" id="UP000001307"/>
    </source>
</evidence>
<dbReference type="InParanoid" id="E4Y1K3"/>
<evidence type="ECO:0000313" key="2">
    <source>
        <dbReference type="EMBL" id="CBY15747.1"/>
    </source>
</evidence>
<keyword evidence="3" id="KW-1185">Reference proteome</keyword>
<keyword evidence="1" id="KW-0812">Transmembrane</keyword>
<feature type="transmembrane region" description="Helical" evidence="1">
    <location>
        <begin position="125"/>
        <end position="149"/>
    </location>
</feature>
<keyword evidence="1" id="KW-1133">Transmembrane helix</keyword>
<dbReference type="AlphaFoldDB" id="E4Y1K3"/>
<protein>
    <submittedName>
        <fullName evidence="2">Uncharacterized protein</fullName>
    </submittedName>
</protein>
<dbReference type="EMBL" id="FN653647">
    <property type="protein sequence ID" value="CBY15747.1"/>
    <property type="molecule type" value="Genomic_DNA"/>
</dbReference>
<gene>
    <name evidence="2" type="ORF">GSOID_T00014061001</name>
</gene>
<organism evidence="2">
    <name type="scientific">Oikopleura dioica</name>
    <name type="common">Tunicate</name>
    <dbReference type="NCBI Taxonomy" id="34765"/>
    <lineage>
        <taxon>Eukaryota</taxon>
        <taxon>Metazoa</taxon>
        <taxon>Chordata</taxon>
        <taxon>Tunicata</taxon>
        <taxon>Appendicularia</taxon>
        <taxon>Copelata</taxon>
        <taxon>Oikopleuridae</taxon>
        <taxon>Oikopleura</taxon>
    </lineage>
</organism>
<accession>E4Y1K3</accession>
<name>E4Y1K3_OIKDI</name>
<proteinExistence type="predicted"/>
<dbReference type="Proteomes" id="UP000001307">
    <property type="component" value="Unassembled WGS sequence"/>
</dbReference>